<evidence type="ECO:0000313" key="2">
    <source>
        <dbReference type="Proteomes" id="UP000504636"/>
    </source>
</evidence>
<evidence type="ECO:0000313" key="3">
    <source>
        <dbReference type="RefSeq" id="XP_033569378.1"/>
    </source>
</evidence>
<accession>A0A6A6Y327</accession>
<dbReference type="AlphaFoldDB" id="A0A6A6Y327"/>
<proteinExistence type="predicted"/>
<dbReference type="RefSeq" id="XP_033569378.1">
    <property type="nucleotide sequence ID" value="XM_033721368.1"/>
</dbReference>
<organism evidence="1">
    <name type="scientific">Mytilinidion resinicola</name>
    <dbReference type="NCBI Taxonomy" id="574789"/>
    <lineage>
        <taxon>Eukaryota</taxon>
        <taxon>Fungi</taxon>
        <taxon>Dikarya</taxon>
        <taxon>Ascomycota</taxon>
        <taxon>Pezizomycotina</taxon>
        <taxon>Dothideomycetes</taxon>
        <taxon>Pleosporomycetidae</taxon>
        <taxon>Mytilinidiales</taxon>
        <taxon>Mytilinidiaceae</taxon>
        <taxon>Mytilinidion</taxon>
    </lineage>
</organism>
<reference evidence="1 3" key="1">
    <citation type="journal article" date="2020" name="Stud. Mycol.">
        <title>101 Dothideomycetes genomes: a test case for predicting lifestyles and emergence of pathogens.</title>
        <authorList>
            <person name="Haridas S."/>
            <person name="Albert R."/>
            <person name="Binder M."/>
            <person name="Bloem J."/>
            <person name="Labutti K."/>
            <person name="Salamov A."/>
            <person name="Andreopoulos B."/>
            <person name="Baker S."/>
            <person name="Barry K."/>
            <person name="Bills G."/>
            <person name="Bluhm B."/>
            <person name="Cannon C."/>
            <person name="Castanera R."/>
            <person name="Culley D."/>
            <person name="Daum C."/>
            <person name="Ezra D."/>
            <person name="Gonzalez J."/>
            <person name="Henrissat B."/>
            <person name="Kuo A."/>
            <person name="Liang C."/>
            <person name="Lipzen A."/>
            <person name="Lutzoni F."/>
            <person name="Magnuson J."/>
            <person name="Mondo S."/>
            <person name="Nolan M."/>
            <person name="Ohm R."/>
            <person name="Pangilinan J."/>
            <person name="Park H.-J."/>
            <person name="Ramirez L."/>
            <person name="Alfaro M."/>
            <person name="Sun H."/>
            <person name="Tritt A."/>
            <person name="Yoshinaga Y."/>
            <person name="Zwiers L.-H."/>
            <person name="Turgeon B."/>
            <person name="Goodwin S."/>
            <person name="Spatafora J."/>
            <person name="Crous P."/>
            <person name="Grigoriev I."/>
        </authorList>
    </citation>
    <scope>NUCLEOTIDE SEQUENCE</scope>
    <source>
        <strain evidence="1 3">CBS 304.34</strain>
    </source>
</reference>
<dbReference type="Proteomes" id="UP000504636">
    <property type="component" value="Unplaced"/>
</dbReference>
<sequence>MLLSTVAAASRRVSVSSRTGWTDRSLPSAAAKTHLPFIVTISSHPHSHTPANPHDGRCYSRRNVAPMFRRARPRSPMYRRGWLPRFHFPVLLSRPASRDCWSQPLREGAARSKPAGKVSVRGDRGCCFRGGFAPVLGDFALSDSGGGIAMWACVDFWELPAPGARMWVGLCQRMCCEIVGAQLIQPANAAAWF</sequence>
<reference evidence="3" key="3">
    <citation type="submission" date="2025-04" db="UniProtKB">
        <authorList>
            <consortium name="RefSeq"/>
        </authorList>
    </citation>
    <scope>IDENTIFICATION</scope>
    <source>
        <strain evidence="3">CBS 304.34</strain>
    </source>
</reference>
<evidence type="ECO:0000313" key="1">
    <source>
        <dbReference type="EMBL" id="KAF2802414.1"/>
    </source>
</evidence>
<name>A0A6A6Y327_9PEZI</name>
<protein>
    <submittedName>
        <fullName evidence="1 3">Uncharacterized protein</fullName>
    </submittedName>
</protein>
<keyword evidence="2" id="KW-1185">Reference proteome</keyword>
<reference evidence="3" key="2">
    <citation type="submission" date="2020-04" db="EMBL/GenBank/DDBJ databases">
        <authorList>
            <consortium name="NCBI Genome Project"/>
        </authorList>
    </citation>
    <scope>NUCLEOTIDE SEQUENCE</scope>
    <source>
        <strain evidence="3">CBS 304.34</strain>
    </source>
</reference>
<dbReference type="GeneID" id="54462261"/>
<dbReference type="EMBL" id="MU003723">
    <property type="protein sequence ID" value="KAF2802414.1"/>
    <property type="molecule type" value="Genomic_DNA"/>
</dbReference>
<gene>
    <name evidence="1 3" type="ORF">BDZ99DRAFT_468885</name>
</gene>